<comment type="similarity">
    <text evidence="1">Belongs to the SDA1 family.</text>
</comment>
<comment type="caution">
    <text evidence="2">The sequence shown here is derived from an EMBL/GenBank/DDBJ whole genome shotgun (WGS) entry which is preliminary data.</text>
</comment>
<keyword evidence="1" id="KW-0813">Transport</keyword>
<dbReference type="Proteomes" id="UP000265520">
    <property type="component" value="Unassembled WGS sequence"/>
</dbReference>
<dbReference type="AlphaFoldDB" id="A0A392NKD2"/>
<dbReference type="EMBL" id="LXQA010041488">
    <property type="protein sequence ID" value="MCH99843.1"/>
    <property type="molecule type" value="Genomic_DNA"/>
</dbReference>
<comment type="subcellular location">
    <subcellularLocation>
        <location evidence="1">Nucleus</location>
        <location evidence="1">Nucleolus</location>
    </subcellularLocation>
</comment>
<comment type="function">
    <text evidence="1">Required for 60S pre-ribosomal subunits export to the cytoplasm.</text>
</comment>
<keyword evidence="1" id="KW-0653">Protein transport</keyword>
<accession>A0A392NKD2</accession>
<dbReference type="GO" id="GO:0000055">
    <property type="term" value="P:ribosomal large subunit export from nucleus"/>
    <property type="evidence" value="ECO:0007669"/>
    <property type="project" value="UniProtKB-UniRule"/>
</dbReference>
<name>A0A392NKD2_9FABA</name>
<dbReference type="PANTHER" id="PTHR12730:SF0">
    <property type="entry name" value="PROTEIN SDA1 HOMOLOG"/>
    <property type="match status" value="1"/>
</dbReference>
<protein>
    <recommendedName>
        <fullName evidence="1">Protein SDA1</fullName>
    </recommendedName>
</protein>
<proteinExistence type="inferred from homology"/>
<evidence type="ECO:0000313" key="3">
    <source>
        <dbReference type="Proteomes" id="UP000265520"/>
    </source>
</evidence>
<reference evidence="2 3" key="1">
    <citation type="journal article" date="2018" name="Front. Plant Sci.">
        <title>Red Clover (Trifolium pratense) and Zigzag Clover (T. medium) - A Picture of Genomic Similarities and Differences.</title>
        <authorList>
            <person name="Dluhosova J."/>
            <person name="Istvanek J."/>
            <person name="Nedelnik J."/>
            <person name="Repkova J."/>
        </authorList>
    </citation>
    <scope>NUCLEOTIDE SEQUENCE [LARGE SCALE GENOMIC DNA]</scope>
    <source>
        <strain evidence="3">cv. 10/8</strain>
        <tissue evidence="2">Leaf</tissue>
    </source>
</reference>
<evidence type="ECO:0000256" key="1">
    <source>
        <dbReference type="RuleBase" id="RU365057"/>
    </source>
</evidence>
<organism evidence="2 3">
    <name type="scientific">Trifolium medium</name>
    <dbReference type="NCBI Taxonomy" id="97028"/>
    <lineage>
        <taxon>Eukaryota</taxon>
        <taxon>Viridiplantae</taxon>
        <taxon>Streptophyta</taxon>
        <taxon>Embryophyta</taxon>
        <taxon>Tracheophyta</taxon>
        <taxon>Spermatophyta</taxon>
        <taxon>Magnoliopsida</taxon>
        <taxon>eudicotyledons</taxon>
        <taxon>Gunneridae</taxon>
        <taxon>Pentapetalae</taxon>
        <taxon>rosids</taxon>
        <taxon>fabids</taxon>
        <taxon>Fabales</taxon>
        <taxon>Fabaceae</taxon>
        <taxon>Papilionoideae</taxon>
        <taxon>50 kb inversion clade</taxon>
        <taxon>NPAAA clade</taxon>
        <taxon>Hologalegina</taxon>
        <taxon>IRL clade</taxon>
        <taxon>Trifolieae</taxon>
        <taxon>Trifolium</taxon>
    </lineage>
</organism>
<keyword evidence="1" id="KW-0690">Ribosome biogenesis</keyword>
<evidence type="ECO:0000313" key="2">
    <source>
        <dbReference type="EMBL" id="MCH99843.1"/>
    </source>
</evidence>
<keyword evidence="1" id="KW-0539">Nucleus</keyword>
<sequence length="134" mass="15439">MSHEDEQPGCVSEKQNLRSLLFAAKENPDGHISDLRRIHSEFNSYVDLFHLQESLTNFKGYYPKNYDPTVHEKIAERALILSHLAGNYPDSFFGDFPSRIFYLLQHSLQSFPSTLRIKLAEALTLLVDFQVLLP</sequence>
<dbReference type="PANTHER" id="PTHR12730">
    <property type="entry name" value="HSDA/SDA1-RELATED"/>
    <property type="match status" value="1"/>
</dbReference>
<dbReference type="GO" id="GO:0005730">
    <property type="term" value="C:nucleolus"/>
    <property type="evidence" value="ECO:0007669"/>
    <property type="project" value="UniProtKB-SubCell"/>
</dbReference>
<dbReference type="InterPro" id="IPR027312">
    <property type="entry name" value="Sda1"/>
</dbReference>
<dbReference type="GO" id="GO:0015031">
    <property type="term" value="P:protein transport"/>
    <property type="evidence" value="ECO:0007669"/>
    <property type="project" value="UniProtKB-KW"/>
</dbReference>
<keyword evidence="3" id="KW-1185">Reference proteome</keyword>
<dbReference type="GO" id="GO:0042273">
    <property type="term" value="P:ribosomal large subunit biogenesis"/>
    <property type="evidence" value="ECO:0007669"/>
    <property type="project" value="UniProtKB-UniRule"/>
</dbReference>